<gene>
    <name evidence="6" type="primary">gltC_1</name>
    <name evidence="6" type="ORF">PS710_04344</name>
</gene>
<organism evidence="6 7">
    <name type="scientific">Pseudomonas fluorescens</name>
    <dbReference type="NCBI Taxonomy" id="294"/>
    <lineage>
        <taxon>Bacteria</taxon>
        <taxon>Pseudomonadati</taxon>
        <taxon>Pseudomonadota</taxon>
        <taxon>Gammaproteobacteria</taxon>
        <taxon>Pseudomonadales</taxon>
        <taxon>Pseudomonadaceae</taxon>
        <taxon>Pseudomonas</taxon>
    </lineage>
</organism>
<sequence length="302" mass="32757">MDLRHLRYFLAVAEEGHFGRAAQRLHIVQSALSMQIRSLEEELGGALFLRTSRRVELTEAGVLLRAEAQRTLDQAAYAQQLVQRSLRGEMGTVRIGFAGNAVFSGRLMADVRAFRAAYPDAQVILRELAPHLQVEAIQNAQLDLGYAPSHGGQALDSTLLFERIGTWPLVVAMPEDHPLANQQPLRVPMLGAESLIVYAAHGADEHMLAALRKALGREPKVERTTSTLSVLALVAAGMGVALVPAPLIQVRIPGVIYRTFDDVEPQADLLLISRVSETAGAVHAFLKVARQGGMAAATPRQS</sequence>
<dbReference type="GO" id="GO:0003700">
    <property type="term" value="F:DNA-binding transcription factor activity"/>
    <property type="evidence" value="ECO:0007669"/>
    <property type="project" value="InterPro"/>
</dbReference>
<dbReference type="EMBL" id="CABVHW010000017">
    <property type="protein sequence ID" value="VVO22399.1"/>
    <property type="molecule type" value="Genomic_DNA"/>
</dbReference>
<dbReference type="PANTHER" id="PTHR30346:SF17">
    <property type="entry name" value="LYSR FAMILY TRANSCRIPTIONAL REGULATOR"/>
    <property type="match status" value="1"/>
</dbReference>
<dbReference type="PANTHER" id="PTHR30346">
    <property type="entry name" value="TRANSCRIPTIONAL DUAL REGULATOR HCAR-RELATED"/>
    <property type="match status" value="1"/>
</dbReference>
<evidence type="ECO:0000256" key="1">
    <source>
        <dbReference type="ARBA" id="ARBA00009437"/>
    </source>
</evidence>
<keyword evidence="4" id="KW-0804">Transcription</keyword>
<dbReference type="Pfam" id="PF00126">
    <property type="entry name" value="HTH_1"/>
    <property type="match status" value="1"/>
</dbReference>
<dbReference type="SUPFAM" id="SSF53850">
    <property type="entry name" value="Periplasmic binding protein-like II"/>
    <property type="match status" value="1"/>
</dbReference>
<dbReference type="AlphaFoldDB" id="A0A5E7E6Z9"/>
<keyword evidence="3" id="KW-0238">DNA-binding</keyword>
<dbReference type="PRINTS" id="PR00039">
    <property type="entry name" value="HTHLYSR"/>
</dbReference>
<evidence type="ECO:0000313" key="6">
    <source>
        <dbReference type="EMBL" id="VVO22399.1"/>
    </source>
</evidence>
<dbReference type="SUPFAM" id="SSF46785">
    <property type="entry name" value="Winged helix' DNA-binding domain"/>
    <property type="match status" value="1"/>
</dbReference>
<dbReference type="InterPro" id="IPR036388">
    <property type="entry name" value="WH-like_DNA-bd_sf"/>
</dbReference>
<dbReference type="Gene3D" id="3.40.190.10">
    <property type="entry name" value="Periplasmic binding protein-like II"/>
    <property type="match status" value="2"/>
</dbReference>
<comment type="similarity">
    <text evidence="1">Belongs to the LysR transcriptional regulatory family.</text>
</comment>
<dbReference type="InterPro" id="IPR000847">
    <property type="entry name" value="LysR_HTH_N"/>
</dbReference>
<dbReference type="PROSITE" id="PS50931">
    <property type="entry name" value="HTH_LYSR"/>
    <property type="match status" value="1"/>
</dbReference>
<proteinExistence type="inferred from homology"/>
<reference evidence="6 7" key="1">
    <citation type="submission" date="2019-09" db="EMBL/GenBank/DDBJ databases">
        <authorList>
            <person name="Chandra G."/>
            <person name="Truman W A."/>
        </authorList>
    </citation>
    <scope>NUCLEOTIDE SEQUENCE [LARGE SCALE GENOMIC DNA]</scope>
    <source>
        <strain evidence="6">PS710</strain>
    </source>
</reference>
<keyword evidence="2" id="KW-0805">Transcription regulation</keyword>
<accession>A0A5E7E6Z9</accession>
<evidence type="ECO:0000256" key="2">
    <source>
        <dbReference type="ARBA" id="ARBA00023015"/>
    </source>
</evidence>
<dbReference type="Pfam" id="PF03466">
    <property type="entry name" value="LysR_substrate"/>
    <property type="match status" value="1"/>
</dbReference>
<name>A0A5E7E6Z9_PSEFL</name>
<dbReference type="InterPro" id="IPR005119">
    <property type="entry name" value="LysR_subst-bd"/>
</dbReference>
<evidence type="ECO:0000256" key="3">
    <source>
        <dbReference type="ARBA" id="ARBA00023125"/>
    </source>
</evidence>
<dbReference type="FunFam" id="1.10.10.10:FF:000001">
    <property type="entry name" value="LysR family transcriptional regulator"/>
    <property type="match status" value="1"/>
</dbReference>
<dbReference type="Gene3D" id="1.10.10.10">
    <property type="entry name" value="Winged helix-like DNA-binding domain superfamily/Winged helix DNA-binding domain"/>
    <property type="match status" value="1"/>
</dbReference>
<feature type="domain" description="HTH lysR-type" evidence="5">
    <location>
        <begin position="1"/>
        <end position="58"/>
    </location>
</feature>
<dbReference type="GO" id="GO:0032993">
    <property type="term" value="C:protein-DNA complex"/>
    <property type="evidence" value="ECO:0007669"/>
    <property type="project" value="TreeGrafter"/>
</dbReference>
<dbReference type="CDD" id="cd08414">
    <property type="entry name" value="PBP2_LTTR_aromatics_like"/>
    <property type="match status" value="1"/>
</dbReference>
<protein>
    <submittedName>
        <fullName evidence="6">HTH-type transcriptional regulator GltC</fullName>
    </submittedName>
</protein>
<evidence type="ECO:0000259" key="5">
    <source>
        <dbReference type="PROSITE" id="PS50931"/>
    </source>
</evidence>
<evidence type="ECO:0000256" key="4">
    <source>
        <dbReference type="ARBA" id="ARBA00023163"/>
    </source>
</evidence>
<dbReference type="RefSeq" id="WP_150766308.1">
    <property type="nucleotide sequence ID" value="NZ_CABVHW010000017.1"/>
</dbReference>
<dbReference type="GO" id="GO:0003677">
    <property type="term" value="F:DNA binding"/>
    <property type="evidence" value="ECO:0007669"/>
    <property type="project" value="UniProtKB-KW"/>
</dbReference>
<evidence type="ECO:0000313" key="7">
    <source>
        <dbReference type="Proteomes" id="UP000381093"/>
    </source>
</evidence>
<dbReference type="Proteomes" id="UP000381093">
    <property type="component" value="Unassembled WGS sequence"/>
</dbReference>
<dbReference type="InterPro" id="IPR036390">
    <property type="entry name" value="WH_DNA-bd_sf"/>
</dbReference>